<dbReference type="InterPro" id="IPR039673">
    <property type="entry name" value="SATB1/SATB2"/>
</dbReference>
<feature type="domain" description="CUT" evidence="8">
    <location>
        <begin position="66"/>
        <end position="153"/>
    </location>
</feature>
<dbReference type="InterPro" id="IPR010982">
    <property type="entry name" value="Lambda_DNA-bd_dom_sf"/>
</dbReference>
<dbReference type="Pfam" id="PF02376">
    <property type="entry name" value="CUT"/>
    <property type="match status" value="2"/>
</dbReference>
<feature type="compositionally biased region" description="Low complexity" evidence="7">
    <location>
        <begin position="49"/>
        <end position="61"/>
    </location>
</feature>
<feature type="region of interest" description="Disordered" evidence="7">
    <location>
        <begin position="44"/>
        <end position="71"/>
    </location>
</feature>
<dbReference type="Gene3D" id="1.10.260.40">
    <property type="entry name" value="lambda repressor-like DNA-binding domains"/>
    <property type="match status" value="2"/>
</dbReference>
<dbReference type="PANTHER" id="PTHR15116:SF14">
    <property type="entry name" value="DNA-BINDING PROTEIN SATB1"/>
    <property type="match status" value="1"/>
</dbReference>
<dbReference type="SUPFAM" id="SSF47413">
    <property type="entry name" value="lambda repressor-like DNA-binding domains"/>
    <property type="match status" value="2"/>
</dbReference>
<feature type="compositionally biased region" description="Basic and acidic residues" evidence="7">
    <location>
        <begin position="342"/>
        <end position="357"/>
    </location>
</feature>
<organism evidence="9 10">
    <name type="scientific">Neogobius melanostomus</name>
    <name type="common">round goby</name>
    <dbReference type="NCBI Taxonomy" id="47308"/>
    <lineage>
        <taxon>Eukaryota</taxon>
        <taxon>Metazoa</taxon>
        <taxon>Chordata</taxon>
        <taxon>Craniata</taxon>
        <taxon>Vertebrata</taxon>
        <taxon>Euteleostomi</taxon>
        <taxon>Actinopterygii</taxon>
        <taxon>Neopterygii</taxon>
        <taxon>Teleostei</taxon>
        <taxon>Neoteleostei</taxon>
        <taxon>Acanthomorphata</taxon>
        <taxon>Gobiaria</taxon>
        <taxon>Gobiiformes</taxon>
        <taxon>Gobioidei</taxon>
        <taxon>Gobiidae</taxon>
        <taxon>Benthophilinae</taxon>
        <taxon>Neogobiini</taxon>
        <taxon>Neogobius</taxon>
    </lineage>
</organism>
<comment type="subcellular location">
    <subcellularLocation>
        <location evidence="1">Nucleus</location>
    </subcellularLocation>
</comment>
<dbReference type="Proteomes" id="UP000694523">
    <property type="component" value="Unplaced"/>
</dbReference>
<dbReference type="Gene3D" id="1.10.10.60">
    <property type="entry name" value="Homeodomain-like"/>
    <property type="match status" value="1"/>
</dbReference>
<dbReference type="GO" id="GO:0000978">
    <property type="term" value="F:RNA polymerase II cis-regulatory region sequence-specific DNA binding"/>
    <property type="evidence" value="ECO:0007669"/>
    <property type="project" value="TreeGrafter"/>
</dbReference>
<evidence type="ECO:0000256" key="3">
    <source>
        <dbReference type="ARBA" id="ARBA00023125"/>
    </source>
</evidence>
<dbReference type="GO" id="GO:0005634">
    <property type="term" value="C:nucleus"/>
    <property type="evidence" value="ECO:0007669"/>
    <property type="project" value="UniProtKB-SubCell"/>
</dbReference>
<proteinExistence type="predicted"/>
<feature type="compositionally biased region" description="Polar residues" evidence="7">
    <location>
        <begin position="514"/>
        <end position="525"/>
    </location>
</feature>
<protein>
    <submittedName>
        <fullName evidence="9">SATB homeobox 1</fullName>
    </submittedName>
</protein>
<keyword evidence="6" id="KW-0539">Nucleus</keyword>
<reference evidence="9" key="2">
    <citation type="submission" date="2025-09" db="UniProtKB">
        <authorList>
            <consortium name="Ensembl"/>
        </authorList>
    </citation>
    <scope>IDENTIFICATION</scope>
</reference>
<feature type="domain" description="CUT" evidence="8">
    <location>
        <begin position="182"/>
        <end position="269"/>
    </location>
</feature>
<dbReference type="PROSITE" id="PS51042">
    <property type="entry name" value="CUT"/>
    <property type="match status" value="2"/>
</dbReference>
<dbReference type="GO" id="GO:0006338">
    <property type="term" value="P:chromatin remodeling"/>
    <property type="evidence" value="ECO:0007669"/>
    <property type="project" value="InterPro"/>
</dbReference>
<sequence>MAQLLNQQYMVSHMLGQFMPPSPQQYLNHPPVGGRVSVKVFSGKGPEVQGPAPAQCPAGPQSHSPGGTFGAGAVDVPGDVYHNVREELKRAGISQAVFARVAFNRTQGLLSEILRKEEDPKHASQSLLVNLRAMHSFLQLPESERERIYQEEKERSLIGGAGCSTPPRNTQARLSPVSADRVPRADSALLSVSSAIYEQIQQEMKRAKVSQALFAKVAASKSQGWLCELLHWKEEPSPENRTLWDNLCTIQQFLSRPQSERDAAYELESTSDHRGAAFNCDRPPYQRISPLSQQLPLHHSPHSETGPHLSPGQPYEASPPDRRTGFSWGTPGRARVPGGESVEPKERANGLVRDGEIASECEESKDCRFQDNWKSESKREVHAQIQAGCLKVSTEALGILQSFIQEVGLPPDEEAIYTLSAQLGLPQHIICSFFNSHHTHTIKAGQRASPEGHLCEWTDTDSGLSHPESRTMAMDSRLFHPERGTGAEGMDSSEVPETDVGTQTAIGVKEEQTDFTSELDNSNHI</sequence>
<keyword evidence="4" id="KW-0371">Homeobox</keyword>
<dbReference type="PANTHER" id="PTHR15116">
    <property type="entry name" value="DNA-BINDING PROTEIN SATB FAMILY MEMBER"/>
    <property type="match status" value="1"/>
</dbReference>
<evidence type="ECO:0000313" key="10">
    <source>
        <dbReference type="Proteomes" id="UP000694523"/>
    </source>
</evidence>
<keyword evidence="10" id="KW-1185">Reference proteome</keyword>
<feature type="region of interest" description="Disordered" evidence="7">
    <location>
        <begin position="158"/>
        <end position="178"/>
    </location>
</feature>
<evidence type="ECO:0000256" key="4">
    <source>
        <dbReference type="ARBA" id="ARBA00023155"/>
    </source>
</evidence>
<evidence type="ECO:0000256" key="6">
    <source>
        <dbReference type="ARBA" id="ARBA00023242"/>
    </source>
</evidence>
<accession>A0A8C6U946</accession>
<name>A0A8C6U946_9GOBI</name>
<dbReference type="GO" id="GO:0000981">
    <property type="term" value="F:DNA-binding transcription factor activity, RNA polymerase II-specific"/>
    <property type="evidence" value="ECO:0007669"/>
    <property type="project" value="TreeGrafter"/>
</dbReference>
<feature type="region of interest" description="Disordered" evidence="7">
    <location>
        <begin position="504"/>
        <end position="525"/>
    </location>
</feature>
<evidence type="ECO:0000256" key="1">
    <source>
        <dbReference type="ARBA" id="ARBA00004123"/>
    </source>
</evidence>
<dbReference type="Ensembl" id="ENSNMLT00000032781.1">
    <property type="protein sequence ID" value="ENSNMLP00000029396.1"/>
    <property type="gene ID" value="ENSNMLG00000018590.1"/>
</dbReference>
<feature type="region of interest" description="Disordered" evidence="7">
    <location>
        <begin position="295"/>
        <end position="357"/>
    </location>
</feature>
<dbReference type="FunFam" id="1.10.260.40:FF:000003">
    <property type="entry name" value="DNA-binding protein SATB"/>
    <property type="match status" value="2"/>
</dbReference>
<evidence type="ECO:0000256" key="2">
    <source>
        <dbReference type="ARBA" id="ARBA00023015"/>
    </source>
</evidence>
<keyword evidence="3" id="KW-0238">DNA-binding</keyword>
<dbReference type="AlphaFoldDB" id="A0A8C6U946"/>
<evidence type="ECO:0000313" key="9">
    <source>
        <dbReference type="Ensembl" id="ENSNMLP00000029396.1"/>
    </source>
</evidence>
<evidence type="ECO:0000256" key="5">
    <source>
        <dbReference type="ARBA" id="ARBA00023163"/>
    </source>
</evidence>
<dbReference type="InterPro" id="IPR003350">
    <property type="entry name" value="CUT_dom"/>
</dbReference>
<keyword evidence="5" id="KW-0804">Transcription</keyword>
<reference evidence="9" key="1">
    <citation type="submission" date="2025-08" db="UniProtKB">
        <authorList>
            <consortium name="Ensembl"/>
        </authorList>
    </citation>
    <scope>IDENTIFICATION</scope>
</reference>
<evidence type="ECO:0000256" key="7">
    <source>
        <dbReference type="SAM" id="MobiDB-lite"/>
    </source>
</evidence>
<dbReference type="SMART" id="SM01109">
    <property type="entry name" value="CUT"/>
    <property type="match status" value="2"/>
</dbReference>
<keyword evidence="2" id="KW-0805">Transcription regulation</keyword>
<evidence type="ECO:0000259" key="8">
    <source>
        <dbReference type="PROSITE" id="PS51042"/>
    </source>
</evidence>